<evidence type="ECO:0000256" key="1">
    <source>
        <dbReference type="SAM" id="MobiDB-lite"/>
    </source>
</evidence>
<protein>
    <recommendedName>
        <fullName evidence="2">SLH domain-containing protein</fullName>
    </recommendedName>
</protein>
<feature type="region of interest" description="Disordered" evidence="1">
    <location>
        <begin position="203"/>
        <end position="233"/>
    </location>
</feature>
<organism evidence="3">
    <name type="scientific">Paenibacillus sp. SYP-B3998</name>
    <dbReference type="NCBI Taxonomy" id="2678564"/>
    <lineage>
        <taxon>Bacteria</taxon>
        <taxon>Bacillati</taxon>
        <taxon>Bacillota</taxon>
        <taxon>Bacilli</taxon>
        <taxon>Bacillales</taxon>
        <taxon>Paenibacillaceae</taxon>
        <taxon>Paenibacillus</taxon>
    </lineage>
</organism>
<dbReference type="EMBL" id="JAAIKC010000001">
    <property type="protein sequence ID" value="NEW04710.1"/>
    <property type="molecule type" value="Genomic_DNA"/>
</dbReference>
<name>A0A6G3ZRN1_9BACL</name>
<feature type="compositionally biased region" description="Low complexity" evidence="1">
    <location>
        <begin position="204"/>
        <end position="213"/>
    </location>
</feature>
<gene>
    <name evidence="3" type="ORF">GK047_01580</name>
</gene>
<dbReference type="PROSITE" id="PS51272">
    <property type="entry name" value="SLH"/>
    <property type="match status" value="3"/>
</dbReference>
<dbReference type="InterPro" id="IPR001119">
    <property type="entry name" value="SLH_dom"/>
</dbReference>
<dbReference type="InterPro" id="IPR051465">
    <property type="entry name" value="Cell_Envelope_Struct_Comp"/>
</dbReference>
<evidence type="ECO:0000313" key="3">
    <source>
        <dbReference type="EMBL" id="NEW04710.1"/>
    </source>
</evidence>
<dbReference type="RefSeq" id="WP_163940422.1">
    <property type="nucleotide sequence ID" value="NZ_JAAIKC010000001.1"/>
</dbReference>
<dbReference type="Pfam" id="PF00395">
    <property type="entry name" value="SLH"/>
    <property type="match status" value="3"/>
</dbReference>
<evidence type="ECO:0000259" key="2">
    <source>
        <dbReference type="PROSITE" id="PS51272"/>
    </source>
</evidence>
<feature type="domain" description="SLH" evidence="2">
    <location>
        <begin position="354"/>
        <end position="411"/>
    </location>
</feature>
<feature type="domain" description="SLH" evidence="2">
    <location>
        <begin position="288"/>
        <end position="353"/>
    </location>
</feature>
<proteinExistence type="predicted"/>
<dbReference type="PANTHER" id="PTHR43308">
    <property type="entry name" value="OUTER MEMBRANE PROTEIN ALPHA-RELATED"/>
    <property type="match status" value="1"/>
</dbReference>
<comment type="caution">
    <text evidence="3">The sequence shown here is derived from an EMBL/GenBank/DDBJ whole genome shotgun (WGS) entry which is preliminary data.</text>
</comment>
<reference evidence="3" key="1">
    <citation type="submission" date="2020-02" db="EMBL/GenBank/DDBJ databases">
        <authorList>
            <person name="Shen X.-R."/>
            <person name="Zhang Y.-X."/>
        </authorList>
    </citation>
    <scope>NUCLEOTIDE SEQUENCE</scope>
    <source>
        <strain evidence="3">SYP-B3998</strain>
    </source>
</reference>
<feature type="domain" description="SLH" evidence="2">
    <location>
        <begin position="412"/>
        <end position="475"/>
    </location>
</feature>
<dbReference type="AlphaFoldDB" id="A0A6G3ZRN1"/>
<sequence>MGEAVVDQVIDRSKVTGERVSRIVMDHLPGDIPDELAVELTPGSVSTLANANMSLQVESETAVLTLNQSVLERMRQQTMDLYFRIVPIRNEQKRQVIANQVMREPLVGQAAGAGSISIVGIPQTIETNYSNFRTKLLIPFNGIVPQSNQSAFLNVLRVFIEHSDGEKELTAGKIVYQSGQPYGIEIEVDKFSTFTLVQLDRVSSSESDNSSSNPTPATKPADEKSTTASVTDGNRIVIEHNGSNEGIANKNFDVEINGKTVEIIGITLEKGKIILVLGQSVRPGDHITVMYAGDSTGESDARKKLFHLTVTNKSEHRGYVYGYPDGTFKPERSIIRAEMAALLSRVYEGKSSETSSSYADLTEDYWAYKDIMDVGRTGLMKGMPDGPFQQERAITRAEMASIITVWAGLEKPASAQTADIRGHWGEAIIAQVMAAGLMDGYPDGTFQPDRELTRAEAVAILNRLLTRGPLYGITNPTWSDVLQKHWAFGHIEEASTNHFFERRAEGGERKMN</sequence>
<accession>A0A6G3ZRN1</accession>